<feature type="compositionally biased region" description="Low complexity" evidence="1">
    <location>
        <begin position="69"/>
        <end position="82"/>
    </location>
</feature>
<dbReference type="KEGG" id="lpan:LPMP_311100"/>
<gene>
    <name evidence="4" type="ORF">LPMP_311100</name>
</gene>
<keyword evidence="5" id="KW-1185">Reference proteome</keyword>
<feature type="domain" description="Cytochrome b5 heme-binding" evidence="3">
    <location>
        <begin position="26"/>
        <end position="67"/>
    </location>
</feature>
<dbReference type="AlphaFoldDB" id="A0A088RX40"/>
<dbReference type="InterPro" id="IPR036400">
    <property type="entry name" value="Cyt_B5-like_heme/steroid_sf"/>
</dbReference>
<keyword evidence="2" id="KW-0812">Transmembrane</keyword>
<feature type="compositionally biased region" description="Polar residues" evidence="1">
    <location>
        <begin position="112"/>
        <end position="127"/>
    </location>
</feature>
<dbReference type="eggNOG" id="ENOG502SNBJ">
    <property type="taxonomic scope" value="Eukaryota"/>
</dbReference>
<dbReference type="VEuPathDB" id="TriTrypDB:LPAL13_310017800"/>
<dbReference type="VEuPathDB" id="TriTrypDB:LPMP_311100"/>
<proteinExistence type="predicted"/>
<feature type="compositionally biased region" description="Low complexity" evidence="1">
    <location>
        <begin position="97"/>
        <end position="107"/>
    </location>
</feature>
<dbReference type="PROSITE" id="PS50255">
    <property type="entry name" value="CYTOCHROME_B5_2"/>
    <property type="match status" value="1"/>
</dbReference>
<dbReference type="RefSeq" id="XP_010701498.1">
    <property type="nucleotide sequence ID" value="XM_010703196.1"/>
</dbReference>
<keyword evidence="2" id="KW-1133">Transmembrane helix</keyword>
<sequence>MPENVRYRFFFKGKSYLIPKGYIDHEHPGGGDEIMPYLGKDMTDAFEDADHSITAVEMLEEWLEEEYDPSIPSGPSGASSPSHEGAKTAESATEVSPLGAAFASAAPKPAPTVSTEPKTTTPRSASEPSKLKSLMPSVATAAAVAVLMASIALVYMRVPKR</sequence>
<keyword evidence="2" id="KW-0472">Membrane</keyword>
<evidence type="ECO:0000313" key="5">
    <source>
        <dbReference type="Proteomes" id="UP000063063"/>
    </source>
</evidence>
<evidence type="ECO:0000256" key="2">
    <source>
        <dbReference type="SAM" id="Phobius"/>
    </source>
</evidence>
<organism evidence="4 5">
    <name type="scientific">Leishmania panamensis</name>
    <dbReference type="NCBI Taxonomy" id="5679"/>
    <lineage>
        <taxon>Eukaryota</taxon>
        <taxon>Discoba</taxon>
        <taxon>Euglenozoa</taxon>
        <taxon>Kinetoplastea</taxon>
        <taxon>Metakinetoplastina</taxon>
        <taxon>Trypanosomatida</taxon>
        <taxon>Trypanosomatidae</taxon>
        <taxon>Leishmaniinae</taxon>
        <taxon>Leishmania</taxon>
        <taxon>Leishmania guyanensis species complex</taxon>
    </lineage>
</organism>
<dbReference type="OrthoDB" id="260519at2759"/>
<dbReference type="GeneID" id="22577536"/>
<name>A0A088RX40_LEIPA</name>
<dbReference type="InterPro" id="IPR001199">
    <property type="entry name" value="Cyt_B5-like_heme/steroid-bd"/>
</dbReference>
<dbReference type="Pfam" id="PF00173">
    <property type="entry name" value="Cyt-b5"/>
    <property type="match status" value="1"/>
</dbReference>
<protein>
    <submittedName>
        <fullName evidence="4">Heme-binding protein, putative</fullName>
    </submittedName>
</protein>
<evidence type="ECO:0000313" key="4">
    <source>
        <dbReference type="EMBL" id="AIO00698.1"/>
    </source>
</evidence>
<feature type="region of interest" description="Disordered" evidence="1">
    <location>
        <begin position="64"/>
        <end position="134"/>
    </location>
</feature>
<dbReference type="EMBL" id="CP009400">
    <property type="protein sequence ID" value="AIO00698.1"/>
    <property type="molecule type" value="Genomic_DNA"/>
</dbReference>
<reference evidence="4 5" key="1">
    <citation type="journal article" date="2015" name="Sci. Rep.">
        <title>The genome of Leishmania panamensis: insights into genomics of the L. (Viannia) subgenus.</title>
        <authorList>
            <person name="Llanes A."/>
            <person name="Restrepo C.M."/>
            <person name="Vecchio G.D."/>
            <person name="Anguizola F.J."/>
            <person name="Lleonart R."/>
        </authorList>
    </citation>
    <scope>NUCLEOTIDE SEQUENCE [LARGE SCALE GENOMIC DNA]</scope>
    <source>
        <strain evidence="4 5">MHOM/PA/94/PSC-1</strain>
    </source>
</reference>
<feature type="transmembrane region" description="Helical" evidence="2">
    <location>
        <begin position="134"/>
        <end position="156"/>
    </location>
</feature>
<dbReference type="Gene3D" id="3.10.120.10">
    <property type="entry name" value="Cytochrome b5-like heme/steroid binding domain"/>
    <property type="match status" value="1"/>
</dbReference>
<evidence type="ECO:0000259" key="3">
    <source>
        <dbReference type="PROSITE" id="PS50255"/>
    </source>
</evidence>
<evidence type="ECO:0000256" key="1">
    <source>
        <dbReference type="SAM" id="MobiDB-lite"/>
    </source>
</evidence>
<dbReference type="Proteomes" id="UP000063063">
    <property type="component" value="Chromosome 31"/>
</dbReference>
<accession>A0A088RX40</accession>
<dbReference type="SUPFAM" id="SSF55856">
    <property type="entry name" value="Cytochrome b5-like heme/steroid binding domain"/>
    <property type="match status" value="1"/>
</dbReference>